<sequence length="140" mass="15971">MVKLLVGHKGTGKTKQMIDLANEQVETSNGSLIFINKNSRLMYDLKYKIRVVCMEEYEHVTNSDEYIGFIYGIISSDHDIETVYIDSILKHADFSLGDIPEFLGRLKVISKNYGMDFVVSLSAEKEEMIGVDFSEYEVLN</sequence>
<protein>
    <recommendedName>
        <fullName evidence="3">Twitching motility protein PilT</fullName>
    </recommendedName>
</protein>
<dbReference type="Proteomes" id="UP000284841">
    <property type="component" value="Unassembled WGS sequence"/>
</dbReference>
<evidence type="ECO:0000313" key="2">
    <source>
        <dbReference type="Proteomes" id="UP000284841"/>
    </source>
</evidence>
<evidence type="ECO:0008006" key="3">
    <source>
        <dbReference type="Google" id="ProtNLM"/>
    </source>
</evidence>
<dbReference type="AlphaFoldDB" id="A0A415E4I6"/>
<dbReference type="RefSeq" id="WP_067542670.1">
    <property type="nucleotide sequence ID" value="NZ_AP025567.1"/>
</dbReference>
<organism evidence="1 2">
    <name type="scientific">Emergencia timonensis</name>
    <dbReference type="NCBI Taxonomy" id="1776384"/>
    <lineage>
        <taxon>Bacteria</taxon>
        <taxon>Bacillati</taxon>
        <taxon>Bacillota</taxon>
        <taxon>Clostridia</taxon>
        <taxon>Peptostreptococcales</taxon>
        <taxon>Anaerovoracaceae</taxon>
        <taxon>Emergencia</taxon>
    </lineage>
</organism>
<dbReference type="GeneID" id="83006417"/>
<dbReference type="InterPro" id="IPR027417">
    <property type="entry name" value="P-loop_NTPase"/>
</dbReference>
<accession>A0A415E4I6</accession>
<dbReference type="EMBL" id="QRMS01000002">
    <property type="protein sequence ID" value="RHJ88499.1"/>
    <property type="molecule type" value="Genomic_DNA"/>
</dbReference>
<comment type="caution">
    <text evidence="1">The sequence shown here is derived from an EMBL/GenBank/DDBJ whole genome shotgun (WGS) entry which is preliminary data.</text>
</comment>
<gene>
    <name evidence="1" type="ORF">DW099_08945</name>
</gene>
<keyword evidence="2" id="KW-1185">Reference proteome</keyword>
<evidence type="ECO:0000313" key="1">
    <source>
        <dbReference type="EMBL" id="RHJ88499.1"/>
    </source>
</evidence>
<reference evidence="1 2" key="1">
    <citation type="submission" date="2018-08" db="EMBL/GenBank/DDBJ databases">
        <title>A genome reference for cultivated species of the human gut microbiota.</title>
        <authorList>
            <person name="Zou Y."/>
            <person name="Xue W."/>
            <person name="Luo G."/>
        </authorList>
    </citation>
    <scope>NUCLEOTIDE SEQUENCE [LARGE SCALE GENOMIC DNA]</scope>
    <source>
        <strain evidence="1 2">AM07-24</strain>
    </source>
</reference>
<proteinExistence type="predicted"/>
<dbReference type="SUPFAM" id="SSF52540">
    <property type="entry name" value="P-loop containing nucleoside triphosphate hydrolases"/>
    <property type="match status" value="1"/>
</dbReference>
<dbReference type="OrthoDB" id="1953676at2"/>
<dbReference type="STRING" id="1776384.GCA_900086585_04142"/>
<name>A0A415E4I6_9FIRM</name>